<dbReference type="EMBL" id="KN398016">
    <property type="protein sequence ID" value="KHG12630.1"/>
    <property type="molecule type" value="Genomic_DNA"/>
</dbReference>
<proteinExistence type="predicted"/>
<organism evidence="1 2">
    <name type="scientific">Gossypium arboreum</name>
    <name type="common">Tree cotton</name>
    <name type="synonym">Gossypium nanking</name>
    <dbReference type="NCBI Taxonomy" id="29729"/>
    <lineage>
        <taxon>Eukaryota</taxon>
        <taxon>Viridiplantae</taxon>
        <taxon>Streptophyta</taxon>
        <taxon>Embryophyta</taxon>
        <taxon>Tracheophyta</taxon>
        <taxon>Spermatophyta</taxon>
        <taxon>Magnoliopsida</taxon>
        <taxon>eudicotyledons</taxon>
        <taxon>Gunneridae</taxon>
        <taxon>Pentapetalae</taxon>
        <taxon>rosids</taxon>
        <taxon>malvids</taxon>
        <taxon>Malvales</taxon>
        <taxon>Malvaceae</taxon>
        <taxon>Malvoideae</taxon>
        <taxon>Gossypium</taxon>
    </lineage>
</organism>
<keyword evidence="2" id="KW-1185">Reference proteome</keyword>
<accession>A0A0B0NID7</accession>
<dbReference type="Proteomes" id="UP000032142">
    <property type="component" value="Unassembled WGS sequence"/>
</dbReference>
<evidence type="ECO:0000313" key="1">
    <source>
        <dbReference type="EMBL" id="KHG12630.1"/>
    </source>
</evidence>
<protein>
    <submittedName>
        <fullName evidence="1">Uncharacterized protein</fullName>
    </submittedName>
</protein>
<reference evidence="2" key="1">
    <citation type="submission" date="2014-09" db="EMBL/GenBank/DDBJ databases">
        <authorList>
            <person name="Mudge J."/>
            <person name="Ramaraj T."/>
            <person name="Lindquist I.E."/>
            <person name="Bharti A.K."/>
            <person name="Sundararajan A."/>
            <person name="Cameron C.T."/>
            <person name="Woodward J.E."/>
            <person name="May G.D."/>
            <person name="Brubaker C."/>
            <person name="Broadhvest J."/>
            <person name="Wilkins T.A."/>
        </authorList>
    </citation>
    <scope>NUCLEOTIDE SEQUENCE</scope>
    <source>
        <strain evidence="2">cv. AKA8401</strain>
    </source>
</reference>
<gene>
    <name evidence="1" type="ORF">F383_20399</name>
</gene>
<name>A0A0B0NID7_GOSAR</name>
<dbReference type="AlphaFoldDB" id="A0A0B0NID7"/>
<evidence type="ECO:0000313" key="2">
    <source>
        <dbReference type="Proteomes" id="UP000032142"/>
    </source>
</evidence>
<sequence>MQNNGLACQIPLFLQVMAGHDKEIWAKHVIDMFCWCIREKRNKTNKHG</sequence>